<accession>A0A6J4K8D3</accession>
<feature type="transmembrane region" description="Helical" evidence="1">
    <location>
        <begin position="108"/>
        <end position="128"/>
    </location>
</feature>
<proteinExistence type="predicted"/>
<evidence type="ECO:0000256" key="1">
    <source>
        <dbReference type="SAM" id="Phobius"/>
    </source>
</evidence>
<reference evidence="2" key="1">
    <citation type="submission" date="2020-02" db="EMBL/GenBank/DDBJ databases">
        <authorList>
            <person name="Meier V. D."/>
        </authorList>
    </citation>
    <scope>NUCLEOTIDE SEQUENCE</scope>
    <source>
        <strain evidence="2">AVDCRST_MAG92</strain>
    </source>
</reference>
<keyword evidence="1" id="KW-0472">Membrane</keyword>
<dbReference type="AlphaFoldDB" id="A0A6J4K8D3"/>
<sequence length="180" mass="20419">MLMNQSQALIANRWLSVFLFIAIATLLSALFGWLVKKGALPLKPMMAFSSVQLQFMRVWVKVALAVGVILPLVMLVVFWEQSIPRQFFSCYLLAVVVQLASEASFSRLLCKSVVVIIGTLYTGFRIWQLWEGLHLFAYPMLWLGLLWLVLLFWVANLIMLVSMAFPSIFPESEKNSIEAG</sequence>
<gene>
    <name evidence="2" type="ORF">AVDCRST_MAG92-4880</name>
</gene>
<feature type="transmembrane region" description="Helical" evidence="1">
    <location>
        <begin position="56"/>
        <end position="79"/>
    </location>
</feature>
<evidence type="ECO:0000313" key="2">
    <source>
        <dbReference type="EMBL" id="CAA9298179.1"/>
    </source>
</evidence>
<protein>
    <submittedName>
        <fullName evidence="2">Uncharacterized protein</fullName>
    </submittedName>
</protein>
<name>A0A6J4K8D3_9CYAN</name>
<organism evidence="2">
    <name type="scientific">uncultured Coleofasciculus sp</name>
    <dbReference type="NCBI Taxonomy" id="1267456"/>
    <lineage>
        <taxon>Bacteria</taxon>
        <taxon>Bacillati</taxon>
        <taxon>Cyanobacteriota</taxon>
        <taxon>Cyanophyceae</taxon>
        <taxon>Coleofasciculales</taxon>
        <taxon>Coleofasciculaceae</taxon>
        <taxon>Coleofasciculus</taxon>
        <taxon>environmental samples</taxon>
    </lineage>
</organism>
<keyword evidence="1" id="KW-1133">Transmembrane helix</keyword>
<feature type="transmembrane region" description="Helical" evidence="1">
    <location>
        <begin position="140"/>
        <end position="165"/>
    </location>
</feature>
<dbReference type="EMBL" id="CADCTM010000863">
    <property type="protein sequence ID" value="CAA9298179.1"/>
    <property type="molecule type" value="Genomic_DNA"/>
</dbReference>
<keyword evidence="1" id="KW-0812">Transmembrane</keyword>
<feature type="transmembrane region" description="Helical" evidence="1">
    <location>
        <begin position="14"/>
        <end position="35"/>
    </location>
</feature>